<dbReference type="GO" id="GO:0006313">
    <property type="term" value="P:DNA transposition"/>
    <property type="evidence" value="ECO:0007669"/>
    <property type="project" value="InterPro"/>
</dbReference>
<evidence type="ECO:0000313" key="3">
    <source>
        <dbReference type="Proteomes" id="UP000058925"/>
    </source>
</evidence>
<evidence type="ECO:0000313" key="2">
    <source>
        <dbReference type="EMBL" id="ALI34254.1"/>
    </source>
</evidence>
<dbReference type="NCBIfam" id="NF033579">
    <property type="entry name" value="transpos_IS5_2"/>
    <property type="match status" value="1"/>
</dbReference>
<feature type="domain" description="Transposase IS4-like" evidence="1">
    <location>
        <begin position="5"/>
        <end position="166"/>
    </location>
</feature>
<organism evidence="2 3">
    <name type="scientific">Candidatus Nitrosocosmicus oleophilus</name>
    <dbReference type="NCBI Taxonomy" id="1353260"/>
    <lineage>
        <taxon>Archaea</taxon>
        <taxon>Nitrososphaerota</taxon>
        <taxon>Nitrososphaeria</taxon>
        <taxon>Nitrososphaerales</taxon>
        <taxon>Nitrososphaeraceae</taxon>
        <taxon>Candidatus Nitrosocosmicus</taxon>
    </lineage>
</organism>
<keyword evidence="3" id="KW-1185">Reference proteome</keyword>
<dbReference type="PANTHER" id="PTHR34631">
    <property type="match status" value="1"/>
</dbReference>
<dbReference type="InterPro" id="IPR002559">
    <property type="entry name" value="Transposase_11"/>
</dbReference>
<reference evidence="3" key="1">
    <citation type="submission" date="2015-10" db="EMBL/GenBank/DDBJ databases">
        <title>Niche specialization of a soil ammonia-oxidizing archaeon, Candidatus Nitrosocosmicus oleophilus.</title>
        <authorList>
            <person name="Jung M.-Y."/>
            <person name="Rhee S.-K."/>
        </authorList>
    </citation>
    <scope>NUCLEOTIDE SEQUENCE [LARGE SCALE GENOMIC DNA]</scope>
    <source>
        <strain evidence="3">MY3</strain>
    </source>
</reference>
<gene>
    <name evidence="2" type="ORF">NMY3_00040</name>
</gene>
<dbReference type="GO" id="GO:0004803">
    <property type="term" value="F:transposase activity"/>
    <property type="evidence" value="ECO:0007669"/>
    <property type="project" value="InterPro"/>
</dbReference>
<dbReference type="Pfam" id="PF01609">
    <property type="entry name" value="DDE_Tnp_1"/>
    <property type="match status" value="1"/>
</dbReference>
<dbReference type="InterPro" id="IPR053172">
    <property type="entry name" value="Tn903_transposase"/>
</dbReference>
<sequence>MDEKWNTQNRKGYLKIHVAVDIKTRKIIALEVTDEKVHDGKMLKKLVNHVLDSREPNTVKIKSVLADGAYDSNPNFVYLEDKKINPGIKVRRNSIVSPKNNRLRNNEVKLQAKDLLKWKTKRKYGQRWISETVVSAIKRMFGEYTSANRFQNMVKEIMIKVSLYNIFRRI</sequence>
<dbReference type="AlphaFoldDB" id="A0A654LSB1"/>
<dbReference type="Proteomes" id="UP000058925">
    <property type="component" value="Chromosome"/>
</dbReference>
<dbReference type="KEGG" id="taa:NMY3_00040"/>
<name>A0A654LSB1_9ARCH</name>
<protein>
    <submittedName>
        <fullName evidence="2">Transposase DDE domain protein</fullName>
    </submittedName>
</protein>
<accession>A0A654LSB1</accession>
<evidence type="ECO:0000259" key="1">
    <source>
        <dbReference type="Pfam" id="PF01609"/>
    </source>
</evidence>
<dbReference type="PANTHER" id="PTHR34631:SF3">
    <property type="entry name" value="ISSOD12 TRANSPOSASE TNPA_ISSOD12"/>
    <property type="match status" value="1"/>
</dbReference>
<dbReference type="GO" id="GO:0003677">
    <property type="term" value="F:DNA binding"/>
    <property type="evidence" value="ECO:0007669"/>
    <property type="project" value="InterPro"/>
</dbReference>
<dbReference type="InterPro" id="IPR053520">
    <property type="entry name" value="Transposase_Tn903"/>
</dbReference>
<dbReference type="EMBL" id="CP012850">
    <property type="protein sequence ID" value="ALI34254.1"/>
    <property type="molecule type" value="Genomic_DNA"/>
</dbReference>
<proteinExistence type="predicted"/>